<dbReference type="EMBL" id="PKSM01000011">
    <property type="protein sequence ID" value="POW22289.1"/>
    <property type="molecule type" value="Genomic_DNA"/>
</dbReference>
<proteinExistence type="predicted"/>
<dbReference type="VEuPathDB" id="FungiDB:PSHT_01418"/>
<name>A0A2S4WKK2_9BASI</name>
<feature type="chain" id="PRO_5015405791" description="Secreted protein" evidence="1">
    <location>
        <begin position="23"/>
        <end position="292"/>
    </location>
</feature>
<protein>
    <recommendedName>
        <fullName evidence="4">Secreted protein</fullName>
    </recommendedName>
</protein>
<dbReference type="PANTHER" id="PTHR34862">
    <property type="entry name" value="SPARK DOMAIN-CONTAINING PROTEIN"/>
    <property type="match status" value="1"/>
</dbReference>
<gene>
    <name evidence="2" type="ORF">PSHT_01418</name>
</gene>
<dbReference type="Proteomes" id="UP000238274">
    <property type="component" value="Unassembled WGS sequence"/>
</dbReference>
<reference evidence="2 3" key="1">
    <citation type="submission" date="2017-12" db="EMBL/GenBank/DDBJ databases">
        <title>Gene loss provides genomic basis for host adaptation in cereal stripe rust fungi.</title>
        <authorList>
            <person name="Xia C."/>
        </authorList>
    </citation>
    <scope>NUCLEOTIDE SEQUENCE [LARGE SCALE GENOMIC DNA]</scope>
    <source>
        <strain evidence="2 3">93TX-2</strain>
    </source>
</reference>
<accession>A0A2S4WKK2</accession>
<organism evidence="2 3">
    <name type="scientific">Puccinia striiformis</name>
    <dbReference type="NCBI Taxonomy" id="27350"/>
    <lineage>
        <taxon>Eukaryota</taxon>
        <taxon>Fungi</taxon>
        <taxon>Dikarya</taxon>
        <taxon>Basidiomycota</taxon>
        <taxon>Pucciniomycotina</taxon>
        <taxon>Pucciniomycetes</taxon>
        <taxon>Pucciniales</taxon>
        <taxon>Pucciniaceae</taxon>
        <taxon>Puccinia</taxon>
    </lineage>
</organism>
<dbReference type="PANTHER" id="PTHR34862:SF1">
    <property type="entry name" value="SPARK DOMAIN-CONTAINING PROTEIN"/>
    <property type="match status" value="1"/>
</dbReference>
<sequence>MFSSTLSTLIVLSMSYNQIVLGQSTNTSSTGSSAAGSSSGGTSSALGLAAGLSPGCQAAAGGLLTSEFGTCSNIMGLVSVIGASGSIIAPLTTWISGVCSAAPCSSDTLKQASQSVNTGCSSDIQKGSGIAMALQMIVGNYNGAKDLLCTQYISNSTFCIPSILGNVESASGQNITISQVTSILSGSMTPASQALANVPSGTYCTDCGHALVTQSAAFMASSGASSSNSTSATSSISNTCGASFNDGKIPSSVRVASKTAATGAQNAAGRQVGSILLVAPIALVTFSLSLLA</sequence>
<comment type="caution">
    <text evidence="2">The sequence shown here is derived from an EMBL/GenBank/DDBJ whole genome shotgun (WGS) entry which is preliminary data.</text>
</comment>
<reference evidence="3" key="3">
    <citation type="journal article" date="2018" name="Mol. Plant Microbe Interact.">
        <title>Genome sequence resources for the wheat stripe rust pathogen (Puccinia striiformis f. sp. tritici) and the barley stripe rust pathogen (Puccinia striiformis f. sp. hordei).</title>
        <authorList>
            <person name="Xia C."/>
            <person name="Wang M."/>
            <person name="Yin C."/>
            <person name="Cornejo O.E."/>
            <person name="Hulbert S.H."/>
            <person name="Chen X."/>
        </authorList>
    </citation>
    <scope>NUCLEOTIDE SEQUENCE [LARGE SCALE GENOMIC DNA]</scope>
    <source>
        <strain evidence="3">93TX-2</strain>
    </source>
</reference>
<evidence type="ECO:0008006" key="4">
    <source>
        <dbReference type="Google" id="ProtNLM"/>
    </source>
</evidence>
<keyword evidence="1" id="KW-0732">Signal</keyword>
<dbReference type="OrthoDB" id="2536450at2759"/>
<dbReference type="AlphaFoldDB" id="A0A2S4WKK2"/>
<reference evidence="3" key="2">
    <citation type="journal article" date="2018" name="BMC Genomics">
        <title>Genomic insights into host adaptation between the wheat stripe rust pathogen (Puccinia striiformis f. sp. tritici) and the barley stripe rust pathogen (Puccinia striiformis f. sp. hordei).</title>
        <authorList>
            <person name="Xia C."/>
            <person name="Wang M."/>
            <person name="Yin C."/>
            <person name="Cornejo O.E."/>
            <person name="Hulbert S.H."/>
            <person name="Chen X."/>
        </authorList>
    </citation>
    <scope>NUCLEOTIDE SEQUENCE [LARGE SCALE GENOMIC DNA]</scope>
    <source>
        <strain evidence="3">93TX-2</strain>
    </source>
</reference>
<feature type="signal peptide" evidence="1">
    <location>
        <begin position="1"/>
        <end position="22"/>
    </location>
</feature>
<evidence type="ECO:0000313" key="2">
    <source>
        <dbReference type="EMBL" id="POW22289.1"/>
    </source>
</evidence>
<evidence type="ECO:0000313" key="3">
    <source>
        <dbReference type="Proteomes" id="UP000238274"/>
    </source>
</evidence>
<dbReference type="VEuPathDB" id="FungiDB:PSTT_00121"/>
<keyword evidence="3" id="KW-1185">Reference proteome</keyword>
<evidence type="ECO:0000256" key="1">
    <source>
        <dbReference type="SAM" id="SignalP"/>
    </source>
</evidence>